<reference evidence="1 2" key="1">
    <citation type="submission" date="2018-01" db="EMBL/GenBank/DDBJ databases">
        <title>G. obscuriglobus.</title>
        <authorList>
            <person name="Franke J."/>
            <person name="Blomberg W."/>
            <person name="Selmecki A."/>
        </authorList>
    </citation>
    <scope>NUCLEOTIDE SEQUENCE [LARGE SCALE GENOMIC DNA]</scope>
    <source>
        <strain evidence="1 2">DSM 5831</strain>
    </source>
</reference>
<gene>
    <name evidence="1" type="ORF">C1280_25125</name>
</gene>
<sequence>MSFKMQRVHLFHAEVEDKPGGTAAKLKKLAEAGAHLEYVYSQRSLNKPGVGDLYVAPLTGTGELAAAKAVGLHEVSEPIVMRVEGDDKAGLGGRVTQAWEMAGINLQGLVMSVISGKFVGYATFDSVADANKAATILAELGTA</sequence>
<keyword evidence="2" id="KW-1185">Reference proteome</keyword>
<evidence type="ECO:0000313" key="1">
    <source>
        <dbReference type="EMBL" id="AWM39964.1"/>
    </source>
</evidence>
<protein>
    <submittedName>
        <fullName evidence="1">Amino acid-binding ACT</fullName>
    </submittedName>
</protein>
<name>A0A2Z3HE25_9BACT</name>
<dbReference type="RefSeq" id="WP_010034626.1">
    <property type="nucleotide sequence ID" value="NZ_CP025958.1"/>
</dbReference>
<organism evidence="1 2">
    <name type="scientific">Gemmata obscuriglobus</name>
    <dbReference type="NCBI Taxonomy" id="114"/>
    <lineage>
        <taxon>Bacteria</taxon>
        <taxon>Pseudomonadati</taxon>
        <taxon>Planctomycetota</taxon>
        <taxon>Planctomycetia</taxon>
        <taxon>Gemmatales</taxon>
        <taxon>Gemmataceae</taxon>
        <taxon>Gemmata</taxon>
    </lineage>
</organism>
<dbReference type="Gene3D" id="3.30.70.260">
    <property type="match status" value="1"/>
</dbReference>
<dbReference type="OrthoDB" id="8963287at2"/>
<evidence type="ECO:0000313" key="2">
    <source>
        <dbReference type="Proteomes" id="UP000245802"/>
    </source>
</evidence>
<dbReference type="AlphaFoldDB" id="A0A2Z3HE25"/>
<accession>A0A2Z3HE25</accession>
<dbReference type="KEGG" id="gog:C1280_25125"/>
<dbReference type="EMBL" id="CP025958">
    <property type="protein sequence ID" value="AWM39964.1"/>
    <property type="molecule type" value="Genomic_DNA"/>
</dbReference>
<proteinExistence type="predicted"/>
<dbReference type="Proteomes" id="UP000245802">
    <property type="component" value="Chromosome"/>
</dbReference>